<feature type="short sequence motif" description="GXSXG" evidence="2">
    <location>
        <begin position="36"/>
        <end position="40"/>
    </location>
</feature>
<feature type="domain" description="PNPLA" evidence="3">
    <location>
        <begin position="5"/>
        <end position="197"/>
    </location>
</feature>
<dbReference type="Gene3D" id="3.40.1090.10">
    <property type="entry name" value="Cytosolic phospholipase A2 catalytic domain"/>
    <property type="match status" value="2"/>
</dbReference>
<dbReference type="CDD" id="cd07207">
    <property type="entry name" value="Pat_ExoU_VipD_like"/>
    <property type="match status" value="1"/>
</dbReference>
<dbReference type="GO" id="GO:0016787">
    <property type="term" value="F:hydrolase activity"/>
    <property type="evidence" value="ECO:0007669"/>
    <property type="project" value="UniProtKB-UniRule"/>
</dbReference>
<dbReference type="InterPro" id="IPR016035">
    <property type="entry name" value="Acyl_Trfase/lysoPLipase"/>
</dbReference>
<sequence>MNVDAVFAGGGVKAVAFIGALRAMEQKNLSMNRVAGTSAGALTAALVKAGYTSDELLEIVKNTDPNALLDAPFPARLCRLTHWLSVYWRLGLYKGEALEEWIEELLAKKMVRTFRDLPEGSLRIVASDLSAGRFMVLPDDLKEYGYNPDTFPIAKAVRMSCALPYFFEPVKLKQGRGRCVYVVDGGVLSNFPLWLFKNEQEKLRRPLIGFQLKPEIDAAARRPIENAVEMYKSLFETMRKAHDLRYIKQTDAEHIVFIPADQLKATDFQAVAEDLPALIELGEKAAEDHITRRLGRSSPIRKH</sequence>
<evidence type="ECO:0000256" key="1">
    <source>
        <dbReference type="ARBA" id="ARBA00023098"/>
    </source>
</evidence>
<dbReference type="Proteomes" id="UP000242310">
    <property type="component" value="Unassembled WGS sequence"/>
</dbReference>
<dbReference type="PANTHER" id="PTHR46394:SF1">
    <property type="entry name" value="PNPLA DOMAIN-CONTAINING PROTEIN"/>
    <property type="match status" value="1"/>
</dbReference>
<organism evidence="4 5">
    <name type="scientific">Salsuginibacillus halophilus</name>
    <dbReference type="NCBI Taxonomy" id="517424"/>
    <lineage>
        <taxon>Bacteria</taxon>
        <taxon>Bacillati</taxon>
        <taxon>Bacillota</taxon>
        <taxon>Bacilli</taxon>
        <taxon>Bacillales</taxon>
        <taxon>Bacillaceae</taxon>
        <taxon>Salsuginibacillus</taxon>
    </lineage>
</organism>
<comment type="caution">
    <text evidence="2">Lacks conserved residue(s) required for the propagation of feature annotation.</text>
</comment>
<reference evidence="4 5" key="1">
    <citation type="submission" date="2018-03" db="EMBL/GenBank/DDBJ databases">
        <title>Genomic Encyclopedia of Type Strains, Phase III (KMG-III): the genomes of soil and plant-associated and newly described type strains.</title>
        <authorList>
            <person name="Whitman W."/>
        </authorList>
    </citation>
    <scope>NUCLEOTIDE SEQUENCE [LARGE SCALE GENOMIC DNA]</scope>
    <source>
        <strain evidence="4 5">CGMCC 1.07653</strain>
    </source>
</reference>
<dbReference type="RefSeq" id="WP_106589326.1">
    <property type="nucleotide sequence ID" value="NZ_PYAV01000011.1"/>
</dbReference>
<keyword evidence="2" id="KW-0378">Hydrolase</keyword>
<dbReference type="InterPro" id="IPR052580">
    <property type="entry name" value="Lipid_Hydrolase"/>
</dbReference>
<feature type="short sequence motif" description="DGA/G" evidence="2">
    <location>
        <begin position="184"/>
        <end position="186"/>
    </location>
</feature>
<dbReference type="OrthoDB" id="9770965at2"/>
<dbReference type="Pfam" id="PF01734">
    <property type="entry name" value="Patatin"/>
    <property type="match status" value="1"/>
</dbReference>
<gene>
    <name evidence="4" type="ORF">B0H94_1112</name>
</gene>
<dbReference type="PANTHER" id="PTHR46394">
    <property type="entry name" value="ANNEXIN"/>
    <property type="match status" value="1"/>
</dbReference>
<dbReference type="InterPro" id="IPR002641">
    <property type="entry name" value="PNPLA_dom"/>
</dbReference>
<proteinExistence type="predicted"/>
<evidence type="ECO:0000313" key="4">
    <source>
        <dbReference type="EMBL" id="PSL43180.1"/>
    </source>
</evidence>
<evidence type="ECO:0000259" key="3">
    <source>
        <dbReference type="PROSITE" id="PS51635"/>
    </source>
</evidence>
<protein>
    <submittedName>
        <fullName evidence="4">NTE family protein</fullName>
    </submittedName>
</protein>
<dbReference type="SUPFAM" id="SSF52151">
    <property type="entry name" value="FabD/lysophospholipase-like"/>
    <property type="match status" value="1"/>
</dbReference>
<name>A0A2P8HAF4_9BACI</name>
<accession>A0A2P8HAF4</accession>
<comment type="caution">
    <text evidence="4">The sequence shown here is derived from an EMBL/GenBank/DDBJ whole genome shotgun (WGS) entry which is preliminary data.</text>
</comment>
<dbReference type="PROSITE" id="PS51635">
    <property type="entry name" value="PNPLA"/>
    <property type="match status" value="1"/>
</dbReference>
<dbReference type="GO" id="GO:0016042">
    <property type="term" value="P:lipid catabolic process"/>
    <property type="evidence" value="ECO:0007669"/>
    <property type="project" value="UniProtKB-UniRule"/>
</dbReference>
<keyword evidence="2" id="KW-0442">Lipid degradation</keyword>
<keyword evidence="1 2" id="KW-0443">Lipid metabolism</keyword>
<evidence type="ECO:0000313" key="5">
    <source>
        <dbReference type="Proteomes" id="UP000242310"/>
    </source>
</evidence>
<feature type="active site" description="Nucleophile" evidence="2">
    <location>
        <position position="38"/>
    </location>
</feature>
<dbReference type="EMBL" id="PYAV01000011">
    <property type="protein sequence ID" value="PSL43180.1"/>
    <property type="molecule type" value="Genomic_DNA"/>
</dbReference>
<feature type="active site" description="Proton acceptor" evidence="2">
    <location>
        <position position="184"/>
    </location>
</feature>
<keyword evidence="5" id="KW-1185">Reference proteome</keyword>
<dbReference type="AlphaFoldDB" id="A0A2P8HAF4"/>
<evidence type="ECO:0000256" key="2">
    <source>
        <dbReference type="PROSITE-ProRule" id="PRU01161"/>
    </source>
</evidence>